<proteinExistence type="predicted"/>
<name>A0ABV7H1A2_9BURK</name>
<keyword evidence="1" id="KW-0732">Signal</keyword>
<dbReference type="InterPro" id="IPR018756">
    <property type="entry name" value="DUF2314"/>
</dbReference>
<dbReference type="RefSeq" id="WP_377302966.1">
    <property type="nucleotide sequence ID" value="NZ_CP180191.1"/>
</dbReference>
<gene>
    <name evidence="3" type="ORF">ACFOEN_08470</name>
</gene>
<reference evidence="4" key="1">
    <citation type="journal article" date="2019" name="Int. J. Syst. Evol. Microbiol.">
        <title>The Global Catalogue of Microorganisms (GCM) 10K type strain sequencing project: providing services to taxonomists for standard genome sequencing and annotation.</title>
        <authorList>
            <consortium name="The Broad Institute Genomics Platform"/>
            <consortium name="The Broad Institute Genome Sequencing Center for Infectious Disease"/>
            <person name="Wu L."/>
            <person name="Ma J."/>
        </authorList>
    </citation>
    <scope>NUCLEOTIDE SEQUENCE [LARGE SCALE GENOMIC DNA]</scope>
    <source>
        <strain evidence="4">KCTC 52168</strain>
    </source>
</reference>
<dbReference type="PROSITE" id="PS51257">
    <property type="entry name" value="PROKAR_LIPOPROTEIN"/>
    <property type="match status" value="1"/>
</dbReference>
<evidence type="ECO:0000256" key="1">
    <source>
        <dbReference type="SAM" id="SignalP"/>
    </source>
</evidence>
<dbReference type="Pfam" id="PF10077">
    <property type="entry name" value="DUF2314"/>
    <property type="match status" value="1"/>
</dbReference>
<feature type="signal peptide" evidence="1">
    <location>
        <begin position="1"/>
        <end position="22"/>
    </location>
</feature>
<keyword evidence="4" id="KW-1185">Reference proteome</keyword>
<organism evidence="3 4">
    <name type="scientific">Piscinibacterium candidicorallinum</name>
    <dbReference type="NCBI Taxonomy" id="1793872"/>
    <lineage>
        <taxon>Bacteria</taxon>
        <taxon>Pseudomonadati</taxon>
        <taxon>Pseudomonadota</taxon>
        <taxon>Betaproteobacteria</taxon>
        <taxon>Burkholderiales</taxon>
        <taxon>Piscinibacterium</taxon>
    </lineage>
</organism>
<comment type="caution">
    <text evidence="3">The sequence shown here is derived from an EMBL/GenBank/DDBJ whole genome shotgun (WGS) entry which is preliminary data.</text>
</comment>
<sequence>MRRNHGMAAALAAGAAALLLLAGCQKSSEAPEPPRAGVTHDAAMDKAIAQARSTLDEFLKRVQSPPPGASGFAVKVGVREGQNTEYLWINRLTWTGDQFSGLVMDPPQAVKAVKRGQNLSFARADIVDWSYQFLREGRTVGNFTLCALLTREPPAKAAELRERFGLDCRFLAD</sequence>
<evidence type="ECO:0000313" key="4">
    <source>
        <dbReference type="Proteomes" id="UP001595556"/>
    </source>
</evidence>
<dbReference type="EMBL" id="JBHRTI010000004">
    <property type="protein sequence ID" value="MFC3147674.1"/>
    <property type="molecule type" value="Genomic_DNA"/>
</dbReference>
<evidence type="ECO:0000313" key="3">
    <source>
        <dbReference type="EMBL" id="MFC3147674.1"/>
    </source>
</evidence>
<dbReference type="Proteomes" id="UP001595556">
    <property type="component" value="Unassembled WGS sequence"/>
</dbReference>
<accession>A0ABV7H1A2</accession>
<evidence type="ECO:0000259" key="2">
    <source>
        <dbReference type="Pfam" id="PF10077"/>
    </source>
</evidence>
<protein>
    <submittedName>
        <fullName evidence="3">YegJ family protein</fullName>
    </submittedName>
</protein>
<feature type="chain" id="PRO_5046751956" evidence="1">
    <location>
        <begin position="23"/>
        <end position="173"/>
    </location>
</feature>
<feature type="domain" description="DUF2314" evidence="2">
    <location>
        <begin position="41"/>
        <end position="167"/>
    </location>
</feature>